<organism evidence="8 9">
    <name type="scientific">Mesorhabditis spiculigera</name>
    <dbReference type="NCBI Taxonomy" id="96644"/>
    <lineage>
        <taxon>Eukaryota</taxon>
        <taxon>Metazoa</taxon>
        <taxon>Ecdysozoa</taxon>
        <taxon>Nematoda</taxon>
        <taxon>Chromadorea</taxon>
        <taxon>Rhabditida</taxon>
        <taxon>Rhabditina</taxon>
        <taxon>Rhabditomorpha</taxon>
        <taxon>Rhabditoidea</taxon>
        <taxon>Rhabditidae</taxon>
        <taxon>Mesorhabditinae</taxon>
        <taxon>Mesorhabditis</taxon>
    </lineage>
</organism>
<dbReference type="Pfam" id="PF06105">
    <property type="entry name" value="Aph-1"/>
    <property type="match status" value="1"/>
</dbReference>
<sequence>MGVQLVISLYTIMLSPAFVLFIKLVSGDPLRIILFALGAFFWLLALLGSGIFWFAVWPLRDWMSLSLCVMVITQELARIALFHVIKKAQHGFNQMAHETRELRQAGGNAPVVRVTPPAFHDLHNARHLLAVVTGLGQGVVAALFMNMNIFAALSGPGSIGLPYLLNRDSTKYFMEPDRTVPYYFAICGMFVTLLNAMWSIQIWDSCHKFYYRPQHCKWYEGAVVAILTHLALSGMSFMNRNGYQLPYLAIQLFFFFGIFLHVNKLMGGNFGSFLAWVYFMFRDWVKLLWLRQQYCKLMGKPLPEASPRGEDQEMVNIRLHHETRAERRRQLGPPIEC</sequence>
<gene>
    <name evidence="8" type="ORF">MSPICULIGERA_LOCUS23477</name>
</gene>
<keyword evidence="5 7" id="KW-1133">Transmembrane helix</keyword>
<dbReference type="GO" id="GO:0016020">
    <property type="term" value="C:membrane"/>
    <property type="evidence" value="ECO:0007669"/>
    <property type="project" value="UniProtKB-SubCell"/>
</dbReference>
<evidence type="ECO:0000256" key="1">
    <source>
        <dbReference type="ARBA" id="ARBA00004141"/>
    </source>
</evidence>
<evidence type="ECO:0000256" key="7">
    <source>
        <dbReference type="SAM" id="Phobius"/>
    </source>
</evidence>
<feature type="transmembrane region" description="Helical" evidence="7">
    <location>
        <begin position="180"/>
        <end position="198"/>
    </location>
</feature>
<dbReference type="EMBL" id="CATQJA010002706">
    <property type="protein sequence ID" value="CAJ0585454.1"/>
    <property type="molecule type" value="Genomic_DNA"/>
</dbReference>
<name>A0AA36G9T7_9BILA</name>
<evidence type="ECO:0000256" key="3">
    <source>
        <dbReference type="ARBA" id="ARBA00022692"/>
    </source>
</evidence>
<comment type="similarity">
    <text evidence="2">Belongs to the APH-1 family.</text>
</comment>
<evidence type="ECO:0000256" key="4">
    <source>
        <dbReference type="ARBA" id="ARBA00022976"/>
    </source>
</evidence>
<evidence type="ECO:0000256" key="5">
    <source>
        <dbReference type="ARBA" id="ARBA00022989"/>
    </source>
</evidence>
<keyword evidence="9" id="KW-1185">Reference proteome</keyword>
<evidence type="ECO:0000256" key="2">
    <source>
        <dbReference type="ARBA" id="ARBA00005577"/>
    </source>
</evidence>
<dbReference type="PANTHER" id="PTHR12889">
    <property type="entry name" value="GAMMA-SECRETASE SUBUNIT APH-1"/>
    <property type="match status" value="1"/>
</dbReference>
<keyword evidence="4" id="KW-0914">Notch signaling pathway</keyword>
<dbReference type="GO" id="GO:0007219">
    <property type="term" value="P:Notch signaling pathway"/>
    <property type="evidence" value="ECO:0007669"/>
    <property type="project" value="UniProtKB-KW"/>
</dbReference>
<dbReference type="GO" id="GO:0016485">
    <property type="term" value="P:protein processing"/>
    <property type="evidence" value="ECO:0007669"/>
    <property type="project" value="InterPro"/>
</dbReference>
<comment type="subcellular location">
    <subcellularLocation>
        <location evidence="1">Membrane</location>
        <topology evidence="1">Multi-pass membrane protein</topology>
    </subcellularLocation>
</comment>
<feature type="transmembrane region" description="Helical" evidence="7">
    <location>
        <begin position="32"/>
        <end position="56"/>
    </location>
</feature>
<dbReference type="AlphaFoldDB" id="A0AA36G9T7"/>
<protein>
    <submittedName>
        <fullName evidence="8">Uncharacterized protein</fullName>
    </submittedName>
</protein>
<feature type="transmembrane region" description="Helical" evidence="7">
    <location>
        <begin position="218"/>
        <end position="238"/>
    </location>
</feature>
<feature type="transmembrane region" description="Helical" evidence="7">
    <location>
        <begin position="128"/>
        <end position="153"/>
    </location>
</feature>
<keyword evidence="3 7" id="KW-0812">Transmembrane</keyword>
<comment type="caution">
    <text evidence="8">The sequence shown here is derived from an EMBL/GenBank/DDBJ whole genome shotgun (WGS) entry which is preliminary data.</text>
</comment>
<evidence type="ECO:0000313" key="8">
    <source>
        <dbReference type="EMBL" id="CAJ0585454.1"/>
    </source>
</evidence>
<reference evidence="8" key="1">
    <citation type="submission" date="2023-06" db="EMBL/GenBank/DDBJ databases">
        <authorList>
            <person name="Delattre M."/>
        </authorList>
    </citation>
    <scope>NUCLEOTIDE SEQUENCE</scope>
    <source>
        <strain evidence="8">AF72</strain>
    </source>
</reference>
<proteinExistence type="inferred from homology"/>
<evidence type="ECO:0000256" key="6">
    <source>
        <dbReference type="ARBA" id="ARBA00023136"/>
    </source>
</evidence>
<dbReference type="Proteomes" id="UP001177023">
    <property type="component" value="Unassembled WGS sequence"/>
</dbReference>
<accession>A0AA36G9T7</accession>
<feature type="transmembrane region" description="Helical" evidence="7">
    <location>
        <begin position="244"/>
        <end position="262"/>
    </location>
</feature>
<evidence type="ECO:0000313" key="9">
    <source>
        <dbReference type="Proteomes" id="UP001177023"/>
    </source>
</evidence>
<keyword evidence="6 7" id="KW-0472">Membrane</keyword>
<dbReference type="InterPro" id="IPR009294">
    <property type="entry name" value="Aph-1"/>
</dbReference>
<feature type="non-terminal residue" evidence="8">
    <location>
        <position position="1"/>
    </location>
</feature>
<feature type="transmembrane region" description="Helical" evidence="7">
    <location>
        <begin position="6"/>
        <end position="25"/>
    </location>
</feature>